<name>A0A9W8UFR9_9HYPO</name>
<dbReference type="Gene3D" id="3.40.50.300">
    <property type="entry name" value="P-loop containing nucleotide triphosphate hydrolases"/>
    <property type="match status" value="1"/>
</dbReference>
<evidence type="ECO:0000313" key="2">
    <source>
        <dbReference type="Proteomes" id="UP001152130"/>
    </source>
</evidence>
<dbReference type="OrthoDB" id="3650366at2759"/>
<gene>
    <name evidence="1" type="ORF">NW766_001834</name>
</gene>
<protein>
    <recommendedName>
        <fullName evidence="3">Sulfotransferase domain-containing protein</fullName>
    </recommendedName>
</protein>
<organism evidence="1 2">
    <name type="scientific">Fusarium irregulare</name>
    <dbReference type="NCBI Taxonomy" id="2494466"/>
    <lineage>
        <taxon>Eukaryota</taxon>
        <taxon>Fungi</taxon>
        <taxon>Dikarya</taxon>
        <taxon>Ascomycota</taxon>
        <taxon>Pezizomycotina</taxon>
        <taxon>Sordariomycetes</taxon>
        <taxon>Hypocreomycetidae</taxon>
        <taxon>Hypocreales</taxon>
        <taxon>Nectriaceae</taxon>
        <taxon>Fusarium</taxon>
        <taxon>Fusarium incarnatum-equiseti species complex</taxon>
    </lineage>
</organism>
<dbReference type="SUPFAM" id="SSF52540">
    <property type="entry name" value="P-loop containing nucleoside triphosphate hydrolases"/>
    <property type="match status" value="1"/>
</dbReference>
<keyword evidence="2" id="KW-1185">Reference proteome</keyword>
<comment type="caution">
    <text evidence="1">The sequence shown here is derived from an EMBL/GenBank/DDBJ whole genome shotgun (WGS) entry which is preliminary data.</text>
</comment>
<accession>A0A9W8UFR9</accession>
<dbReference type="AlphaFoldDB" id="A0A9W8UFR9"/>
<reference evidence="1" key="1">
    <citation type="submission" date="2022-10" db="EMBL/GenBank/DDBJ databases">
        <title>Fusarium specimens isolated from Avocado Roots.</title>
        <authorList>
            <person name="Stajich J."/>
            <person name="Roper C."/>
            <person name="Heimlech-Rivalta G."/>
        </authorList>
    </citation>
    <scope>NUCLEOTIDE SEQUENCE</scope>
    <source>
        <strain evidence="1">CF00143</strain>
    </source>
</reference>
<proteinExistence type="predicted"/>
<dbReference type="PANTHER" id="PTHR48312:SF1">
    <property type="entry name" value="SULFOTRANSFERASE"/>
    <property type="match status" value="1"/>
</dbReference>
<dbReference type="EMBL" id="JAPDHF010000002">
    <property type="protein sequence ID" value="KAJ4022787.1"/>
    <property type="molecule type" value="Genomic_DNA"/>
</dbReference>
<evidence type="ECO:0000313" key="1">
    <source>
        <dbReference type="EMBL" id="KAJ4022787.1"/>
    </source>
</evidence>
<dbReference type="InterPro" id="IPR027417">
    <property type="entry name" value="P-loop_NTPase"/>
</dbReference>
<dbReference type="Proteomes" id="UP001152130">
    <property type="component" value="Unassembled WGS sequence"/>
</dbReference>
<evidence type="ECO:0008006" key="3">
    <source>
        <dbReference type="Google" id="ProtNLM"/>
    </source>
</evidence>
<sequence length="225" mass="26093">MFLKEHTFYIWEPSRLSQSMWGGPPSPAFTVQDEWTSSVAAAAKTNPTIFPDTWLLQWRPLFLIRHPALTFESWYRAESGARHIDLADRSWAFYTTYQYSRQLYDWFLSSGLKTSKPIVIDADDILENGPAIKDLCLSIGMDENKILYEWDTIQAPENAGRRELKFMSEYWSSTSVGNSKSSRGIDLQAVYGRWEKDFGASAASELHRIVERSMVDYNYLRYNKI</sequence>
<dbReference type="PANTHER" id="PTHR48312">
    <property type="match status" value="1"/>
</dbReference>